<sequence length="350" mass="37665">MIKPLQTWFATWRDAEPAQRPRCILLTGEGKAFCAGGDVVTARTSALSGPGGREHADFFYEEYRLNALIGEMAQPGPNGVDQVSVWDGVTMGGGVGLSIHGRYRVATEKTVFAMPEGGIGFLPDVGATFALPRLPVGPEVGLYIALTGARLGAADCLWAGIATHAMRAEKLPELREALVRSASTGTSVQAVLDALPSWDGPSPSSSSLAANAADLRRIFKLNQPSISSICTALRETKTPWAEQTLALLDARSPTSLALTLRAFQLNARPHVTLFDALVAEYRVVQCLVRDTRSDFFEGVRAVLVDKDNKPRWNDRVPSADQIDAYFASPLPDDHLGGDLRPLPTKTRASL</sequence>
<evidence type="ECO:0000313" key="6">
    <source>
        <dbReference type="Proteomes" id="UP000241890"/>
    </source>
</evidence>
<keyword evidence="6" id="KW-1185">Reference proteome</keyword>
<dbReference type="InterPro" id="IPR045004">
    <property type="entry name" value="ECH_dom"/>
</dbReference>
<dbReference type="GO" id="GO:0006574">
    <property type="term" value="P:L-valine catabolic process"/>
    <property type="evidence" value="ECO:0007669"/>
    <property type="project" value="TreeGrafter"/>
</dbReference>
<dbReference type="Proteomes" id="UP000241890">
    <property type="component" value="Unassembled WGS sequence"/>
</dbReference>
<comment type="caution">
    <text evidence="5">The sequence shown here is derived from an EMBL/GenBank/DDBJ whole genome shotgun (WGS) entry which is preliminary data.</text>
</comment>
<proteinExistence type="predicted"/>
<feature type="domain" description="Enoyl-CoA hydratase/isomerase" evidence="4">
    <location>
        <begin position="1"/>
        <end position="315"/>
    </location>
</feature>
<dbReference type="PANTHER" id="PTHR43176:SF3">
    <property type="entry name" value="3-HYDROXYISOBUTYRYL-COA HYDROLASE, MITOCHONDRIAL"/>
    <property type="match status" value="1"/>
</dbReference>
<dbReference type="Gene3D" id="3.90.226.10">
    <property type="entry name" value="2-enoyl-CoA Hydratase, Chain A, domain 1"/>
    <property type="match status" value="1"/>
</dbReference>
<comment type="catalytic activity">
    <reaction evidence="1">
        <text>3-hydroxy-2-methylpropanoyl-CoA + H2O = 3-hydroxy-2-methylpropanoate + CoA + H(+)</text>
        <dbReference type="Rhea" id="RHEA:20888"/>
        <dbReference type="ChEBI" id="CHEBI:11805"/>
        <dbReference type="ChEBI" id="CHEBI:15377"/>
        <dbReference type="ChEBI" id="CHEBI:15378"/>
        <dbReference type="ChEBI" id="CHEBI:57287"/>
        <dbReference type="ChEBI" id="CHEBI:57340"/>
        <dbReference type="EC" id="3.1.2.4"/>
    </reaction>
</comment>
<evidence type="ECO:0000256" key="1">
    <source>
        <dbReference type="ARBA" id="ARBA00001709"/>
    </source>
</evidence>
<evidence type="ECO:0000256" key="2">
    <source>
        <dbReference type="ARBA" id="ARBA00011915"/>
    </source>
</evidence>
<dbReference type="SUPFAM" id="SSF52096">
    <property type="entry name" value="ClpP/crotonase"/>
    <property type="match status" value="1"/>
</dbReference>
<evidence type="ECO:0000259" key="4">
    <source>
        <dbReference type="Pfam" id="PF16113"/>
    </source>
</evidence>
<dbReference type="EMBL" id="BEYU01000201">
    <property type="protein sequence ID" value="GBG34561.1"/>
    <property type="molecule type" value="Genomic_DNA"/>
</dbReference>
<dbReference type="PANTHER" id="PTHR43176">
    <property type="entry name" value="3-HYDROXYISOBUTYRYL-COA HYDROLASE-RELATED"/>
    <property type="match status" value="1"/>
</dbReference>
<protein>
    <recommendedName>
        <fullName evidence="2">3-hydroxyisobutyryl-CoA hydrolase</fullName>
        <ecNumber evidence="2">3.1.2.4</ecNumber>
    </recommendedName>
</protein>
<organism evidence="5 6">
    <name type="scientific">Hondaea fermentalgiana</name>
    <dbReference type="NCBI Taxonomy" id="2315210"/>
    <lineage>
        <taxon>Eukaryota</taxon>
        <taxon>Sar</taxon>
        <taxon>Stramenopiles</taxon>
        <taxon>Bigyra</taxon>
        <taxon>Labyrinthulomycetes</taxon>
        <taxon>Thraustochytrida</taxon>
        <taxon>Thraustochytriidae</taxon>
        <taxon>Hondaea</taxon>
    </lineage>
</organism>
<dbReference type="FunCoup" id="A0A2R5H192">
    <property type="interactions" value="184"/>
</dbReference>
<evidence type="ECO:0000256" key="3">
    <source>
        <dbReference type="ARBA" id="ARBA00022801"/>
    </source>
</evidence>
<dbReference type="EC" id="3.1.2.4" evidence="2"/>
<dbReference type="AlphaFoldDB" id="A0A2R5H192"/>
<dbReference type="InParanoid" id="A0A2R5H192"/>
<dbReference type="InterPro" id="IPR029045">
    <property type="entry name" value="ClpP/crotonase-like_dom_sf"/>
</dbReference>
<dbReference type="Pfam" id="PF16113">
    <property type="entry name" value="ECH_2"/>
    <property type="match status" value="1"/>
</dbReference>
<name>A0A2R5H192_9STRA</name>
<gene>
    <name evidence="5" type="ORF">FCC1311_105381</name>
</gene>
<dbReference type="CDD" id="cd06558">
    <property type="entry name" value="crotonase-like"/>
    <property type="match status" value="1"/>
</dbReference>
<evidence type="ECO:0000313" key="5">
    <source>
        <dbReference type="EMBL" id="GBG34561.1"/>
    </source>
</evidence>
<reference evidence="5 6" key="1">
    <citation type="submission" date="2017-12" db="EMBL/GenBank/DDBJ databases">
        <title>Sequencing, de novo assembly and annotation of complete genome of a new Thraustochytrid species, strain FCC1311.</title>
        <authorList>
            <person name="Sedici K."/>
            <person name="Godart F."/>
            <person name="Aiese Cigliano R."/>
            <person name="Sanseverino W."/>
            <person name="Barakat M."/>
            <person name="Ortet P."/>
            <person name="Marechal E."/>
            <person name="Cagnac O."/>
            <person name="Amato A."/>
        </authorList>
    </citation>
    <scope>NUCLEOTIDE SEQUENCE [LARGE SCALE GENOMIC DNA]</scope>
</reference>
<accession>A0A2R5H192</accession>
<dbReference type="GO" id="GO:0003860">
    <property type="term" value="F:3-hydroxyisobutyryl-CoA hydrolase activity"/>
    <property type="evidence" value="ECO:0007669"/>
    <property type="project" value="UniProtKB-EC"/>
</dbReference>
<dbReference type="InterPro" id="IPR032259">
    <property type="entry name" value="HIBYL-CoA-H"/>
</dbReference>
<keyword evidence="3 5" id="KW-0378">Hydrolase</keyword>
<dbReference type="OrthoDB" id="1737613at2759"/>